<accession>A0ABW9QQ96</accession>
<keyword evidence="6 7" id="KW-0472">Membrane</keyword>
<dbReference type="Pfam" id="PF00528">
    <property type="entry name" value="BPD_transp_1"/>
    <property type="match status" value="1"/>
</dbReference>
<name>A0ABW9QQ96_9ACTN</name>
<evidence type="ECO:0000256" key="7">
    <source>
        <dbReference type="RuleBase" id="RU363032"/>
    </source>
</evidence>
<proteinExistence type="inferred from homology"/>
<keyword evidence="10" id="KW-1185">Reference proteome</keyword>
<dbReference type="Gene3D" id="1.10.3720.10">
    <property type="entry name" value="MetI-like"/>
    <property type="match status" value="1"/>
</dbReference>
<feature type="transmembrane region" description="Helical" evidence="7">
    <location>
        <begin position="242"/>
        <end position="268"/>
    </location>
</feature>
<comment type="caution">
    <text evidence="9">The sequence shown here is derived from an EMBL/GenBank/DDBJ whole genome shotgun (WGS) entry which is preliminary data.</text>
</comment>
<dbReference type="EMBL" id="WJHE01000109">
    <property type="protein sequence ID" value="MST31641.1"/>
    <property type="molecule type" value="Genomic_DNA"/>
</dbReference>
<keyword evidence="3" id="KW-1003">Cell membrane</keyword>
<evidence type="ECO:0000313" key="9">
    <source>
        <dbReference type="EMBL" id="MST31641.1"/>
    </source>
</evidence>
<feature type="transmembrane region" description="Helical" evidence="7">
    <location>
        <begin position="92"/>
        <end position="113"/>
    </location>
</feature>
<evidence type="ECO:0000256" key="5">
    <source>
        <dbReference type="ARBA" id="ARBA00022989"/>
    </source>
</evidence>
<feature type="transmembrane region" description="Helical" evidence="7">
    <location>
        <begin position="32"/>
        <end position="52"/>
    </location>
</feature>
<dbReference type="PANTHER" id="PTHR30151">
    <property type="entry name" value="ALKANE SULFONATE ABC TRANSPORTER-RELATED, MEMBRANE SUBUNIT"/>
    <property type="match status" value="1"/>
</dbReference>
<organism evidence="9 10">
    <name type="scientific">Acidiferrimicrobium australe</name>
    <dbReference type="NCBI Taxonomy" id="2664430"/>
    <lineage>
        <taxon>Bacteria</taxon>
        <taxon>Bacillati</taxon>
        <taxon>Actinomycetota</taxon>
        <taxon>Acidimicrobiia</taxon>
        <taxon>Acidimicrobiales</taxon>
        <taxon>Acidimicrobiaceae</taxon>
        <taxon>Acidiferrimicrobium</taxon>
    </lineage>
</organism>
<feature type="transmembrane region" description="Helical" evidence="7">
    <location>
        <begin position="151"/>
        <end position="170"/>
    </location>
</feature>
<dbReference type="SUPFAM" id="SSF161098">
    <property type="entry name" value="MetI-like"/>
    <property type="match status" value="1"/>
</dbReference>
<evidence type="ECO:0000259" key="8">
    <source>
        <dbReference type="PROSITE" id="PS50928"/>
    </source>
</evidence>
<evidence type="ECO:0000256" key="4">
    <source>
        <dbReference type="ARBA" id="ARBA00022692"/>
    </source>
</evidence>
<keyword evidence="4 7" id="KW-0812">Transmembrane</keyword>
<protein>
    <submittedName>
        <fullName evidence="9">ABC transporter permease subunit</fullName>
    </submittedName>
</protein>
<dbReference type="CDD" id="cd06261">
    <property type="entry name" value="TM_PBP2"/>
    <property type="match status" value="1"/>
</dbReference>
<feature type="transmembrane region" description="Helical" evidence="7">
    <location>
        <begin position="191"/>
        <end position="222"/>
    </location>
</feature>
<keyword evidence="2 7" id="KW-0813">Transport</keyword>
<dbReference type="PROSITE" id="PS50928">
    <property type="entry name" value="ABC_TM1"/>
    <property type="match status" value="1"/>
</dbReference>
<evidence type="ECO:0000256" key="1">
    <source>
        <dbReference type="ARBA" id="ARBA00004651"/>
    </source>
</evidence>
<feature type="domain" description="ABC transmembrane type-1" evidence="8">
    <location>
        <begin position="85"/>
        <end position="269"/>
    </location>
</feature>
<dbReference type="InterPro" id="IPR000515">
    <property type="entry name" value="MetI-like"/>
</dbReference>
<evidence type="ECO:0000256" key="6">
    <source>
        <dbReference type="ARBA" id="ARBA00023136"/>
    </source>
</evidence>
<gene>
    <name evidence="9" type="ORF">GHK86_02710</name>
</gene>
<keyword evidence="5 7" id="KW-1133">Transmembrane helix</keyword>
<dbReference type="Proteomes" id="UP000437736">
    <property type="component" value="Unassembled WGS sequence"/>
</dbReference>
<dbReference type="InterPro" id="IPR035906">
    <property type="entry name" value="MetI-like_sf"/>
</dbReference>
<comment type="similarity">
    <text evidence="7">Belongs to the binding-protein-dependent transport system permease family.</text>
</comment>
<sequence length="282" mass="29995">MSSLQPDPTVAVGAPVQISGAVGWRERHGRRVAVLVAQVVLLAAAIACWQLLAGRVISVLFVSKPTLVWHQLVTWADSGSLWSNSWITIKEILLGYALGAVAGVALGFALSLLRFASSVLDPFIMALYAIPKVALAPLFIVWFGIGLQMKVILAATTVFFLVFINTTAGIKQVDTALVDAVRLMGGSRRQLITKVILPASMSGVLTGLRVAIPYALIGAVIGELVASNRGLGYLINESASTLNTAGVFAALVTLTVIAAILNALVNVLGRWTDRWRPLDDDR</sequence>
<comment type="subcellular location">
    <subcellularLocation>
        <location evidence="1 7">Cell membrane</location>
        <topology evidence="1 7">Multi-pass membrane protein</topology>
    </subcellularLocation>
</comment>
<evidence type="ECO:0000313" key="10">
    <source>
        <dbReference type="Proteomes" id="UP000437736"/>
    </source>
</evidence>
<feature type="transmembrane region" description="Helical" evidence="7">
    <location>
        <begin position="125"/>
        <end position="145"/>
    </location>
</feature>
<dbReference type="PANTHER" id="PTHR30151:SF20">
    <property type="entry name" value="ABC TRANSPORTER PERMEASE PROTEIN HI_0355-RELATED"/>
    <property type="match status" value="1"/>
</dbReference>
<reference evidence="9 10" key="1">
    <citation type="submission" date="2019-11" db="EMBL/GenBank/DDBJ databases">
        <title>Acidiferrimicrobium australis gen. nov., sp. nov., an acidophilic and obligately heterotrophic, member of the Actinobacteria that catalyses dissimilatory oxido- reduction of iron isolated from metal-rich acidic water in Chile.</title>
        <authorList>
            <person name="Gonzalez D."/>
            <person name="Huber K."/>
            <person name="Hedrich S."/>
            <person name="Rojas-Villalobos C."/>
            <person name="Quatrini R."/>
            <person name="Dinamarca M.A."/>
            <person name="Schwarz A."/>
            <person name="Canales C."/>
            <person name="Nancucheo I."/>
        </authorList>
    </citation>
    <scope>NUCLEOTIDE SEQUENCE [LARGE SCALE GENOMIC DNA]</scope>
    <source>
        <strain evidence="9 10">USS-CCA1</strain>
    </source>
</reference>
<evidence type="ECO:0000256" key="2">
    <source>
        <dbReference type="ARBA" id="ARBA00022448"/>
    </source>
</evidence>
<evidence type="ECO:0000256" key="3">
    <source>
        <dbReference type="ARBA" id="ARBA00022475"/>
    </source>
</evidence>